<evidence type="ECO:0000256" key="2">
    <source>
        <dbReference type="SAM" id="SignalP"/>
    </source>
</evidence>
<organism evidence="3 4">
    <name type="scientific">Strongylus vulgaris</name>
    <name type="common">Blood worm</name>
    <dbReference type="NCBI Taxonomy" id="40348"/>
    <lineage>
        <taxon>Eukaryota</taxon>
        <taxon>Metazoa</taxon>
        <taxon>Ecdysozoa</taxon>
        <taxon>Nematoda</taxon>
        <taxon>Chromadorea</taxon>
        <taxon>Rhabditida</taxon>
        <taxon>Rhabditina</taxon>
        <taxon>Rhabditomorpha</taxon>
        <taxon>Strongyloidea</taxon>
        <taxon>Strongylidae</taxon>
        <taxon>Strongylus</taxon>
    </lineage>
</organism>
<dbReference type="AlphaFoldDB" id="A0A3P7ISX3"/>
<evidence type="ECO:0000313" key="4">
    <source>
        <dbReference type="Proteomes" id="UP000270094"/>
    </source>
</evidence>
<evidence type="ECO:0008006" key="5">
    <source>
        <dbReference type="Google" id="ProtNLM"/>
    </source>
</evidence>
<feature type="chain" id="PRO_5018078311" description="Secreted protein" evidence="2">
    <location>
        <begin position="21"/>
        <end position="98"/>
    </location>
</feature>
<accession>A0A3P7ISX3</accession>
<name>A0A3P7ISX3_STRVU</name>
<keyword evidence="4" id="KW-1185">Reference proteome</keyword>
<gene>
    <name evidence="3" type="ORF">SVUK_LOCUS5177</name>
</gene>
<reference evidence="3 4" key="1">
    <citation type="submission" date="2018-11" db="EMBL/GenBank/DDBJ databases">
        <authorList>
            <consortium name="Pathogen Informatics"/>
        </authorList>
    </citation>
    <scope>NUCLEOTIDE SEQUENCE [LARGE SCALE GENOMIC DNA]</scope>
</reference>
<dbReference type="EMBL" id="UYYB01014982">
    <property type="protein sequence ID" value="VDM70179.1"/>
    <property type="molecule type" value="Genomic_DNA"/>
</dbReference>
<keyword evidence="2" id="KW-0732">Signal</keyword>
<feature type="compositionally biased region" description="Acidic residues" evidence="1">
    <location>
        <begin position="52"/>
        <end position="62"/>
    </location>
</feature>
<evidence type="ECO:0000256" key="1">
    <source>
        <dbReference type="SAM" id="MobiDB-lite"/>
    </source>
</evidence>
<dbReference type="Proteomes" id="UP000270094">
    <property type="component" value="Unassembled WGS sequence"/>
</dbReference>
<feature type="region of interest" description="Disordered" evidence="1">
    <location>
        <begin position="27"/>
        <end position="68"/>
    </location>
</feature>
<feature type="signal peptide" evidence="2">
    <location>
        <begin position="1"/>
        <end position="20"/>
    </location>
</feature>
<evidence type="ECO:0000313" key="3">
    <source>
        <dbReference type="EMBL" id="VDM70179.1"/>
    </source>
</evidence>
<sequence length="98" mass="10799">MLKLIALGTALLVVVTPIRFENPEQLLSDEFSSGEESSGEVDQFGSTGLPTDGEEGSGEEEQTTTPKAPVKITLTERILTFFKVLVYKLVRFHEVTVR</sequence>
<protein>
    <recommendedName>
        <fullName evidence="5">Secreted protein</fullName>
    </recommendedName>
</protein>
<proteinExistence type="predicted"/>